<keyword evidence="2" id="KW-1185">Reference proteome</keyword>
<dbReference type="OrthoDB" id="4893204at2759"/>
<protein>
    <recommendedName>
        <fullName evidence="3">Zinc-ribbon domain-containing protein</fullName>
    </recommendedName>
</protein>
<gene>
    <name evidence="1" type="ORF">BBK36DRAFT_1129665</name>
</gene>
<evidence type="ECO:0000313" key="2">
    <source>
        <dbReference type="Proteomes" id="UP000241546"/>
    </source>
</evidence>
<dbReference type="EMBL" id="KZ680224">
    <property type="protein sequence ID" value="PTB62280.1"/>
    <property type="molecule type" value="Genomic_DNA"/>
</dbReference>
<organism evidence="1 2">
    <name type="scientific">Trichoderma citrinoviride</name>
    <dbReference type="NCBI Taxonomy" id="58853"/>
    <lineage>
        <taxon>Eukaryota</taxon>
        <taxon>Fungi</taxon>
        <taxon>Dikarya</taxon>
        <taxon>Ascomycota</taxon>
        <taxon>Pezizomycotina</taxon>
        <taxon>Sordariomycetes</taxon>
        <taxon>Hypocreomycetidae</taxon>
        <taxon>Hypocreales</taxon>
        <taxon>Hypocreaceae</taxon>
        <taxon>Trichoderma</taxon>
    </lineage>
</organism>
<reference evidence="2" key="1">
    <citation type="submission" date="2016-07" db="EMBL/GenBank/DDBJ databases">
        <title>Multiple horizontal gene transfer events from other fungi enriched the ability of initially mycotrophic Trichoderma (Ascomycota) to feed on dead plant biomass.</title>
        <authorList>
            <consortium name="DOE Joint Genome Institute"/>
            <person name="Atanasova L."/>
            <person name="Chenthamara K."/>
            <person name="Zhang J."/>
            <person name="Grujic M."/>
            <person name="Henrissat B."/>
            <person name="Kuo A."/>
            <person name="Aerts A."/>
            <person name="Salamov A."/>
            <person name="Lipzen A."/>
            <person name="Labutti K."/>
            <person name="Barry K."/>
            <person name="Miao Y."/>
            <person name="Rahimi M.J."/>
            <person name="Shen Q."/>
            <person name="Grigoriev I.V."/>
            <person name="Kubicek C.P."/>
            <person name="Druzhinina I.S."/>
        </authorList>
    </citation>
    <scope>NUCLEOTIDE SEQUENCE [LARGE SCALE GENOMIC DNA]</scope>
    <source>
        <strain evidence="2">TUCIM 6016</strain>
    </source>
</reference>
<name>A0A2T4AYY1_9HYPO</name>
<sequence>MQPVNFNHASCPKCSATITSGTKTCQSCGAVRYPPPLPHRLFTSSSRFLPCHVISN</sequence>
<proteinExistence type="predicted"/>
<dbReference type="Proteomes" id="UP000241546">
    <property type="component" value="Unassembled WGS sequence"/>
</dbReference>
<evidence type="ECO:0008006" key="3">
    <source>
        <dbReference type="Google" id="ProtNLM"/>
    </source>
</evidence>
<dbReference type="RefSeq" id="XP_024745600.1">
    <property type="nucleotide sequence ID" value="XM_024891760.1"/>
</dbReference>
<accession>A0A2T4AYY1</accession>
<dbReference type="AlphaFoldDB" id="A0A2T4AYY1"/>
<evidence type="ECO:0000313" key="1">
    <source>
        <dbReference type="EMBL" id="PTB62280.1"/>
    </source>
</evidence>
<dbReference type="GeneID" id="36599878"/>